<dbReference type="OrthoDB" id="281099at2"/>
<dbReference type="EMBL" id="CP042997">
    <property type="protein sequence ID" value="QEH38728.1"/>
    <property type="molecule type" value="Genomic_DNA"/>
</dbReference>
<evidence type="ECO:0000313" key="1">
    <source>
        <dbReference type="EMBL" id="QEH38728.1"/>
    </source>
</evidence>
<accession>A0A5B9WDI4</accession>
<gene>
    <name evidence="1" type="ORF">OJF2_73340</name>
</gene>
<name>A0A5B9WDI4_9BACT</name>
<proteinExistence type="predicted"/>
<sequence length="111" mass="12645">MSVDIRGKADPIVDRLGQVLQIYELERPEAQVALYRQNPAAIRIRIIDPHFAGMGRAERNDQVWDWLEAHWPGPDEELGDITMLLLLTPTEVKKSFGNMEFEDPVPSGFES</sequence>
<dbReference type="Proteomes" id="UP000324233">
    <property type="component" value="Chromosome"/>
</dbReference>
<evidence type="ECO:0000313" key="2">
    <source>
        <dbReference type="Proteomes" id="UP000324233"/>
    </source>
</evidence>
<keyword evidence="2" id="KW-1185">Reference proteome</keyword>
<protein>
    <submittedName>
        <fullName evidence="1">Uncharacterized protein</fullName>
    </submittedName>
</protein>
<dbReference type="RefSeq" id="WP_148598141.1">
    <property type="nucleotide sequence ID" value="NZ_CP042997.1"/>
</dbReference>
<organism evidence="1 2">
    <name type="scientific">Aquisphaera giovannonii</name>
    <dbReference type="NCBI Taxonomy" id="406548"/>
    <lineage>
        <taxon>Bacteria</taxon>
        <taxon>Pseudomonadati</taxon>
        <taxon>Planctomycetota</taxon>
        <taxon>Planctomycetia</taxon>
        <taxon>Isosphaerales</taxon>
        <taxon>Isosphaeraceae</taxon>
        <taxon>Aquisphaera</taxon>
    </lineage>
</organism>
<dbReference type="KEGG" id="agv:OJF2_73340"/>
<dbReference type="AlphaFoldDB" id="A0A5B9WDI4"/>
<reference evidence="1 2" key="1">
    <citation type="submission" date="2019-08" db="EMBL/GenBank/DDBJ databases">
        <title>Deep-cultivation of Planctomycetes and their phenomic and genomic characterization uncovers novel biology.</title>
        <authorList>
            <person name="Wiegand S."/>
            <person name="Jogler M."/>
            <person name="Boedeker C."/>
            <person name="Pinto D."/>
            <person name="Vollmers J."/>
            <person name="Rivas-Marin E."/>
            <person name="Kohn T."/>
            <person name="Peeters S.H."/>
            <person name="Heuer A."/>
            <person name="Rast P."/>
            <person name="Oberbeckmann S."/>
            <person name="Bunk B."/>
            <person name="Jeske O."/>
            <person name="Meyerdierks A."/>
            <person name="Storesund J.E."/>
            <person name="Kallscheuer N."/>
            <person name="Luecker S."/>
            <person name="Lage O.M."/>
            <person name="Pohl T."/>
            <person name="Merkel B.J."/>
            <person name="Hornburger P."/>
            <person name="Mueller R.-W."/>
            <person name="Bruemmer F."/>
            <person name="Labrenz M."/>
            <person name="Spormann A.M."/>
            <person name="Op den Camp H."/>
            <person name="Overmann J."/>
            <person name="Amann R."/>
            <person name="Jetten M.S.M."/>
            <person name="Mascher T."/>
            <person name="Medema M.H."/>
            <person name="Devos D.P."/>
            <person name="Kaster A.-K."/>
            <person name="Ovreas L."/>
            <person name="Rohde M."/>
            <person name="Galperin M.Y."/>
            <person name="Jogler C."/>
        </authorList>
    </citation>
    <scope>NUCLEOTIDE SEQUENCE [LARGE SCALE GENOMIC DNA]</scope>
    <source>
        <strain evidence="1 2">OJF2</strain>
    </source>
</reference>